<dbReference type="Proteomes" id="UP000694941">
    <property type="component" value="Unplaced"/>
</dbReference>
<name>A0ABM1B9S0_LIMPO</name>
<evidence type="ECO:0000313" key="4">
    <source>
        <dbReference type="Proteomes" id="UP000694941"/>
    </source>
</evidence>
<evidence type="ECO:0000256" key="1">
    <source>
        <dbReference type="ARBA" id="ARBA00024204"/>
    </source>
</evidence>
<protein>
    <recommendedName>
        <fullName evidence="2">Protein MIX23</fullName>
    </recommendedName>
    <alternativeName>
        <fullName evidence="3">Coiled-coil domain-containing protein 58</fullName>
    </alternativeName>
</protein>
<evidence type="ECO:0000313" key="5">
    <source>
        <dbReference type="RefSeq" id="XP_013777701.1"/>
    </source>
</evidence>
<dbReference type="PANTHER" id="PTHR31905:SF2">
    <property type="entry name" value="PROTEIN MIX23"/>
    <property type="match status" value="1"/>
</dbReference>
<sequence>MTIVFADKIYQRENIFNDPLTNKHSNMATSMDSLCEDFLEFQDALKKMRKIDDNIIHALNTTIPTDSFAAKGVSNHCKDLYEQLIDSYEKREHALKKCIENVSEDVRILKEKRLADADNLVLLKKLRKEQTKLRLMQNELSVEEVVKDRSLKVFYERCRNYFKPSDLKL</sequence>
<evidence type="ECO:0000256" key="3">
    <source>
        <dbReference type="ARBA" id="ARBA00030733"/>
    </source>
</evidence>
<dbReference type="PANTHER" id="PTHR31905">
    <property type="entry name" value="COILED-COIL DOMAIN-CONTAINING PROTEIN 58"/>
    <property type="match status" value="1"/>
</dbReference>
<dbReference type="InterPro" id="IPR019171">
    <property type="entry name" value="MIX23"/>
</dbReference>
<dbReference type="RefSeq" id="XP_013777701.1">
    <property type="nucleotide sequence ID" value="XM_013922247.2"/>
</dbReference>
<dbReference type="GeneID" id="106462333"/>
<accession>A0ABM1B9S0</accession>
<proteinExistence type="inferred from homology"/>
<evidence type="ECO:0000256" key="2">
    <source>
        <dbReference type="ARBA" id="ARBA00024228"/>
    </source>
</evidence>
<organism evidence="4 5">
    <name type="scientific">Limulus polyphemus</name>
    <name type="common">Atlantic horseshoe crab</name>
    <dbReference type="NCBI Taxonomy" id="6850"/>
    <lineage>
        <taxon>Eukaryota</taxon>
        <taxon>Metazoa</taxon>
        <taxon>Ecdysozoa</taxon>
        <taxon>Arthropoda</taxon>
        <taxon>Chelicerata</taxon>
        <taxon>Merostomata</taxon>
        <taxon>Xiphosura</taxon>
        <taxon>Limulidae</taxon>
        <taxon>Limulus</taxon>
    </lineage>
</organism>
<gene>
    <name evidence="5" type="primary">LOC106462333</name>
</gene>
<dbReference type="Pfam" id="PF09774">
    <property type="entry name" value="MIX23"/>
    <property type="match status" value="1"/>
</dbReference>
<reference evidence="5" key="1">
    <citation type="submission" date="2025-08" db="UniProtKB">
        <authorList>
            <consortium name="RefSeq"/>
        </authorList>
    </citation>
    <scope>IDENTIFICATION</scope>
    <source>
        <tissue evidence="5">Muscle</tissue>
    </source>
</reference>
<keyword evidence="4" id="KW-1185">Reference proteome</keyword>
<comment type="similarity">
    <text evidence="1">Belongs to the MIX23 family.</text>
</comment>